<dbReference type="InterPro" id="IPR032675">
    <property type="entry name" value="LRR_dom_sf"/>
</dbReference>
<dbReference type="Gene3D" id="3.80.10.10">
    <property type="entry name" value="Ribonuclease Inhibitor"/>
    <property type="match status" value="2"/>
</dbReference>
<evidence type="ECO:0000313" key="2">
    <source>
        <dbReference type="Proteomes" id="UP001164746"/>
    </source>
</evidence>
<dbReference type="SMART" id="SM00367">
    <property type="entry name" value="LRR_CC"/>
    <property type="match status" value="7"/>
</dbReference>
<dbReference type="SUPFAM" id="SSF52047">
    <property type="entry name" value="RNI-like"/>
    <property type="match status" value="1"/>
</dbReference>
<accession>A0ABY7FHZ7</accession>
<reference evidence="1" key="1">
    <citation type="submission" date="2022-11" db="EMBL/GenBank/DDBJ databases">
        <title>Centuries of genome instability and evolution in soft-shell clam transmissible cancer (bioRxiv).</title>
        <authorList>
            <person name="Hart S.F.M."/>
            <person name="Yonemitsu M.A."/>
            <person name="Giersch R.M."/>
            <person name="Beal B.F."/>
            <person name="Arriagada G."/>
            <person name="Davis B.W."/>
            <person name="Ostrander E.A."/>
            <person name="Goff S.P."/>
            <person name="Metzger M.J."/>
        </authorList>
    </citation>
    <scope>NUCLEOTIDE SEQUENCE</scope>
    <source>
        <strain evidence="1">MELC-2E11</strain>
        <tissue evidence="1">Siphon/mantle</tissue>
    </source>
</reference>
<evidence type="ECO:0000313" key="1">
    <source>
        <dbReference type="EMBL" id="WAR21815.1"/>
    </source>
</evidence>
<gene>
    <name evidence="1" type="ORF">MAR_015789</name>
</gene>
<protein>
    <submittedName>
        <fullName evidence="1">FBXL2-like protein</fullName>
    </submittedName>
</protein>
<proteinExistence type="predicted"/>
<sequence>MVKTLSDISLNFIQNNLHKLDDVCKLPTVYKELLLEQIAWHDLLTESYVPHMTKLFSKSLTKINFYKCEQISDNLLKSIAASECKLESLSIIKCFGITGVDTLAGRNRQIKELYLWGVAEHTHRSRSHEERMHAYEVLDTKLNQMCDECLVAVASYCPNMRILNLHGSSKISGQALTKILVECLQRLRRLKCVKLCGVPALNDETLAQILEHIGAGLTLFDISGSVSASLTDKALEAVTQHCSSLEALHLSLIPNMTGTGLLPLLRDPVRATRLKGLAIGMKKLSYEVLSEVVAQCSNLERLHLSGVTCVDDEILTTLAQNCPGLSRLLTDASIFCLANCCPQLEEIYMNGCANISPVAVRYLKDCTIPRLFVGHATPNAAPDQLMARNLDTGQFCRVDKLV</sequence>
<dbReference type="InterPro" id="IPR006553">
    <property type="entry name" value="Leu-rich_rpt_Cys-con_subtyp"/>
</dbReference>
<organism evidence="1 2">
    <name type="scientific">Mya arenaria</name>
    <name type="common">Soft-shell clam</name>
    <dbReference type="NCBI Taxonomy" id="6604"/>
    <lineage>
        <taxon>Eukaryota</taxon>
        <taxon>Metazoa</taxon>
        <taxon>Spiralia</taxon>
        <taxon>Lophotrochozoa</taxon>
        <taxon>Mollusca</taxon>
        <taxon>Bivalvia</taxon>
        <taxon>Autobranchia</taxon>
        <taxon>Heteroconchia</taxon>
        <taxon>Euheterodonta</taxon>
        <taxon>Imparidentia</taxon>
        <taxon>Neoheterodontei</taxon>
        <taxon>Myida</taxon>
        <taxon>Myoidea</taxon>
        <taxon>Myidae</taxon>
        <taxon>Mya</taxon>
    </lineage>
</organism>
<dbReference type="EMBL" id="CP111023">
    <property type="protein sequence ID" value="WAR21815.1"/>
    <property type="molecule type" value="Genomic_DNA"/>
</dbReference>
<name>A0ABY7FHZ7_MYAAR</name>
<dbReference type="Proteomes" id="UP001164746">
    <property type="component" value="Chromosome 12"/>
</dbReference>
<dbReference type="PANTHER" id="PTHR13318">
    <property type="entry name" value="PARTNER OF PAIRED, ISOFORM B-RELATED"/>
    <property type="match status" value="1"/>
</dbReference>
<keyword evidence="2" id="KW-1185">Reference proteome</keyword>
<dbReference type="PANTHER" id="PTHR13318:SF190">
    <property type="entry name" value="PARTNER OF PAIRED, ISOFORM B"/>
    <property type="match status" value="1"/>
</dbReference>